<dbReference type="Proteomes" id="UP000241462">
    <property type="component" value="Unassembled WGS sequence"/>
</dbReference>
<feature type="region of interest" description="Disordered" evidence="1">
    <location>
        <begin position="404"/>
        <end position="423"/>
    </location>
</feature>
<keyword evidence="3" id="KW-1185">Reference proteome</keyword>
<evidence type="ECO:0000313" key="2">
    <source>
        <dbReference type="EMBL" id="PSR81308.1"/>
    </source>
</evidence>
<reference evidence="2 3" key="1">
    <citation type="journal article" date="2018" name="Mycol. Prog.">
        <title>Coniella lustricola, a new species from submerged detritus.</title>
        <authorList>
            <person name="Raudabaugh D.B."/>
            <person name="Iturriaga T."/>
            <person name="Carver A."/>
            <person name="Mondo S."/>
            <person name="Pangilinan J."/>
            <person name="Lipzen A."/>
            <person name="He G."/>
            <person name="Amirebrahimi M."/>
            <person name="Grigoriev I.V."/>
            <person name="Miller A.N."/>
        </authorList>
    </citation>
    <scope>NUCLEOTIDE SEQUENCE [LARGE SCALE GENOMIC DNA]</scope>
    <source>
        <strain evidence="2 3">B22-T-1</strain>
    </source>
</reference>
<name>A0A2T3A1S7_9PEZI</name>
<organism evidence="2 3">
    <name type="scientific">Coniella lustricola</name>
    <dbReference type="NCBI Taxonomy" id="2025994"/>
    <lineage>
        <taxon>Eukaryota</taxon>
        <taxon>Fungi</taxon>
        <taxon>Dikarya</taxon>
        <taxon>Ascomycota</taxon>
        <taxon>Pezizomycotina</taxon>
        <taxon>Sordariomycetes</taxon>
        <taxon>Sordariomycetidae</taxon>
        <taxon>Diaporthales</taxon>
        <taxon>Schizoparmaceae</taxon>
        <taxon>Coniella</taxon>
    </lineage>
</organism>
<feature type="compositionally biased region" description="Polar residues" evidence="1">
    <location>
        <begin position="101"/>
        <end position="115"/>
    </location>
</feature>
<feature type="region of interest" description="Disordered" evidence="1">
    <location>
        <begin position="344"/>
        <end position="363"/>
    </location>
</feature>
<gene>
    <name evidence="2" type="ORF">BD289DRAFT_43635</name>
</gene>
<feature type="region of interest" description="Disordered" evidence="1">
    <location>
        <begin position="101"/>
        <end position="129"/>
    </location>
</feature>
<feature type="region of interest" description="Disordered" evidence="1">
    <location>
        <begin position="165"/>
        <end position="206"/>
    </location>
</feature>
<dbReference type="OrthoDB" id="5217219at2759"/>
<dbReference type="EMBL" id="KZ678506">
    <property type="protein sequence ID" value="PSR81308.1"/>
    <property type="molecule type" value="Genomic_DNA"/>
</dbReference>
<dbReference type="AlphaFoldDB" id="A0A2T3A1S7"/>
<protein>
    <submittedName>
        <fullName evidence="2">Uncharacterized protein</fullName>
    </submittedName>
</protein>
<accession>A0A2T3A1S7</accession>
<feature type="region of interest" description="Disordered" evidence="1">
    <location>
        <begin position="292"/>
        <end position="334"/>
    </location>
</feature>
<proteinExistence type="predicted"/>
<evidence type="ECO:0000313" key="3">
    <source>
        <dbReference type="Proteomes" id="UP000241462"/>
    </source>
</evidence>
<sequence length="444" mass="48024">MAEMRAFFLVAGFTRGQDAMSWDAGVHEDIHIVASIDLRKMGWDGTGRWPGHAYMYMSRASCGQELRCRPTDGPTDHNPASIRTTRAIASLPFDLAACFQSQHQETSHQQPPNEHSSPSSDNPRNPPTKQLFTMMRKFRESLAKTARKDPPSSAAAHSSAVCHACGQQAPPSSSHTPFGARSAGIHDDDPARRHHRSSWNSTSTADSGYESLATAAAAGSSECGDTELARPITSCELDGDIYTMPYDPLHFHVLRSRSVHRGPSTPASSIYSDDMDPLQVEAEASIRVQIEEAKQTPDSAPPPQQDPGLPTRARSTTLPHTKSGFDTDSDSDDSRHLAVWPRIGLAPSGAPSADPVPATPPRSRYARLNELPAASPRASIFSPDVLESMEDEAAGKTAAAAAVAQRGLEPRDSGPRRWHKRATLSVGILPSQLRRLSLGRPARE</sequence>
<evidence type="ECO:0000256" key="1">
    <source>
        <dbReference type="SAM" id="MobiDB-lite"/>
    </source>
</evidence>
<dbReference type="InParanoid" id="A0A2T3A1S7"/>